<dbReference type="GO" id="GO:0016071">
    <property type="term" value="P:mRNA metabolic process"/>
    <property type="evidence" value="ECO:0007669"/>
    <property type="project" value="UniProtKB-ARBA"/>
</dbReference>
<dbReference type="STRING" id="215250.A0A316YLX8"/>
<dbReference type="AlphaFoldDB" id="A0A316YLX8"/>
<reference evidence="2 3" key="1">
    <citation type="journal article" date="2018" name="Mol. Biol. Evol.">
        <title>Broad Genomic Sampling Reveals a Smut Pathogenic Ancestry of the Fungal Clade Ustilaginomycotina.</title>
        <authorList>
            <person name="Kijpornyongpan T."/>
            <person name="Mondo S.J."/>
            <person name="Barry K."/>
            <person name="Sandor L."/>
            <person name="Lee J."/>
            <person name="Lipzen A."/>
            <person name="Pangilinan J."/>
            <person name="LaButti K."/>
            <person name="Hainaut M."/>
            <person name="Henrissat B."/>
            <person name="Grigoriev I.V."/>
            <person name="Spatafora J.W."/>
            <person name="Aime M.C."/>
        </authorList>
    </citation>
    <scope>NUCLEOTIDE SEQUENCE [LARGE SCALE GENOMIC DNA]</scope>
    <source>
        <strain evidence="2 3">MCA 4198</strain>
    </source>
</reference>
<feature type="compositionally biased region" description="Polar residues" evidence="1">
    <location>
        <begin position="432"/>
        <end position="445"/>
    </location>
</feature>
<evidence type="ECO:0000313" key="2">
    <source>
        <dbReference type="EMBL" id="PWN89668.1"/>
    </source>
</evidence>
<feature type="compositionally biased region" description="Low complexity" evidence="1">
    <location>
        <begin position="93"/>
        <end position="109"/>
    </location>
</feature>
<feature type="compositionally biased region" description="Polar residues" evidence="1">
    <location>
        <begin position="82"/>
        <end position="92"/>
    </location>
</feature>
<evidence type="ECO:0000256" key="1">
    <source>
        <dbReference type="SAM" id="MobiDB-lite"/>
    </source>
</evidence>
<accession>A0A316YLX8</accession>
<protein>
    <submittedName>
        <fullName evidence="2">Uncharacterized protein</fullName>
    </submittedName>
</protein>
<feature type="region of interest" description="Disordered" evidence="1">
    <location>
        <begin position="1"/>
        <end position="454"/>
    </location>
</feature>
<feature type="compositionally biased region" description="Low complexity" evidence="1">
    <location>
        <begin position="54"/>
        <end position="70"/>
    </location>
</feature>
<name>A0A316YLX8_9BASI</name>
<dbReference type="Proteomes" id="UP000245768">
    <property type="component" value="Unassembled WGS sequence"/>
</dbReference>
<keyword evidence="3" id="KW-1185">Reference proteome</keyword>
<gene>
    <name evidence="2" type="ORF">FA10DRAFT_261439</name>
</gene>
<evidence type="ECO:0000313" key="3">
    <source>
        <dbReference type="Proteomes" id="UP000245768"/>
    </source>
</evidence>
<dbReference type="RefSeq" id="XP_025376866.1">
    <property type="nucleotide sequence ID" value="XM_025520072.1"/>
</dbReference>
<feature type="compositionally biased region" description="Polar residues" evidence="1">
    <location>
        <begin position="24"/>
        <end position="51"/>
    </location>
</feature>
<feature type="compositionally biased region" description="Basic and acidic residues" evidence="1">
    <location>
        <begin position="220"/>
        <end position="237"/>
    </location>
</feature>
<dbReference type="Pfam" id="PF15365">
    <property type="entry name" value="PNRC"/>
    <property type="match status" value="1"/>
</dbReference>
<proteinExistence type="predicted"/>
<feature type="compositionally biased region" description="Polar residues" evidence="1">
    <location>
        <begin position="183"/>
        <end position="199"/>
    </location>
</feature>
<feature type="compositionally biased region" description="Polar residues" evidence="1">
    <location>
        <begin position="267"/>
        <end position="281"/>
    </location>
</feature>
<dbReference type="OrthoDB" id="2142961at2759"/>
<dbReference type="GeneID" id="37041988"/>
<dbReference type="EMBL" id="KZ819637">
    <property type="protein sequence ID" value="PWN89668.1"/>
    <property type="molecule type" value="Genomic_DNA"/>
</dbReference>
<dbReference type="InParanoid" id="A0A316YLX8"/>
<sequence>MIAAMRPAEHLAHHHHNAHAASAPSPQQPRGSVTAARNQSPSPMKNNSGKNSPAIANANAGANATAKGKGSLQRQRKAPANKQATSVQDIFESSSNNNGGTGPNQSTPGLLTLSRPIGDVAEDEAPAPSQSRKGKKKAGQGKSDDKDGKAAQPRKKKGDEKPPSPSMLSKSAPVNASALAAGETTNGAESSALTWQQQLLAGEPSKGASIKKATKPSKKAAKDKDKATAGAAKEKDSLTWQQALLGSGKPRGPTFDVFADARDAATFGSSGASTPTGTISHSKAAGNKSGAKGRQRADSAGEASMINGQYDRDHKRGASMGASVHLGIKPSSSASLSSGVGGGSPSTPVKLAYAGPNFHNSPSPASLPMPKFNRGTRSSAKGGPSALREVGDSSFASSSTASSNGDSDEDDSSIDPARFRREQTAPAELTPQAHSSPFGQPQRGQAPSPDRSATIETLLAKMMMPSSSSGLSQQ</sequence>
<organism evidence="2 3">
    <name type="scientific">Acaromyces ingoldii</name>
    <dbReference type="NCBI Taxonomy" id="215250"/>
    <lineage>
        <taxon>Eukaryota</taxon>
        <taxon>Fungi</taxon>
        <taxon>Dikarya</taxon>
        <taxon>Basidiomycota</taxon>
        <taxon>Ustilaginomycotina</taxon>
        <taxon>Exobasidiomycetes</taxon>
        <taxon>Exobasidiales</taxon>
        <taxon>Cryptobasidiaceae</taxon>
        <taxon>Acaromyces</taxon>
    </lineage>
</organism>
<feature type="compositionally biased region" description="Low complexity" evidence="1">
    <location>
        <begin position="392"/>
        <end position="405"/>
    </location>
</feature>
<dbReference type="InterPro" id="IPR028322">
    <property type="entry name" value="PNRC-like_rgn"/>
</dbReference>